<keyword evidence="2" id="KW-1185">Reference proteome</keyword>
<name>A0ABN7MY45_9BURK</name>
<dbReference type="Proteomes" id="UP000672526">
    <property type="component" value="Unassembled WGS sequence"/>
</dbReference>
<sequence length="331" mass="37322">MIKKIFVVMPFSEANGRDQASLTRFFADYIKDPIENHAKLAGKYDVTRSGDAFVMLDKIVEDLARADIVICDLSGPRSNPNVMYELGIRLATSHNPTILIREESPENAGIFDIHGLYTHPYSMGDTKSLEKWVVSKIVEYEENLDAYESPVLKVLNHRSAFWMLLPIRKASAFLGGISSAADAHLVAFSKAVTIFLGRKGIPFAPRTPQMIFEDLQKIADRTSLDDFGYQISSIPSLDSYLSSVYLLGLVDDDIERRFRECAMSYSLAFNRGNASLFSDNKLDEFARYAFETLILMNLSRLIIRILDSRQGSNERKNLAVEFFENAARSTL</sequence>
<comment type="caution">
    <text evidence="1">The sequence shown here is derived from an EMBL/GenBank/DDBJ whole genome shotgun (WGS) entry which is preliminary data.</text>
</comment>
<dbReference type="RefSeq" id="WP_211617388.1">
    <property type="nucleotide sequence ID" value="NZ_CAJNBK010000046.1"/>
</dbReference>
<gene>
    <name evidence="1" type="ORF">R69888_06844</name>
</gene>
<protein>
    <recommendedName>
        <fullName evidence="3">Nucleoside 2-deoxyribosyltransferase</fullName>
    </recommendedName>
</protein>
<reference evidence="1 2" key="1">
    <citation type="submission" date="2021-02" db="EMBL/GenBank/DDBJ databases">
        <authorList>
            <person name="Vanwijnsberghe S."/>
        </authorList>
    </citation>
    <scope>NUCLEOTIDE SEQUENCE [LARGE SCALE GENOMIC DNA]</scope>
    <source>
        <strain evidence="1 2">LMG 31837</strain>
    </source>
</reference>
<dbReference type="EMBL" id="CAJNBK010000046">
    <property type="protein sequence ID" value="CAE6837609.1"/>
    <property type="molecule type" value="Genomic_DNA"/>
</dbReference>
<organism evidence="1 2">
    <name type="scientific">Paraburkholderia haematera</name>
    <dbReference type="NCBI Taxonomy" id="2793077"/>
    <lineage>
        <taxon>Bacteria</taxon>
        <taxon>Pseudomonadati</taxon>
        <taxon>Pseudomonadota</taxon>
        <taxon>Betaproteobacteria</taxon>
        <taxon>Burkholderiales</taxon>
        <taxon>Burkholderiaceae</taxon>
        <taxon>Paraburkholderia</taxon>
    </lineage>
</organism>
<evidence type="ECO:0008006" key="3">
    <source>
        <dbReference type="Google" id="ProtNLM"/>
    </source>
</evidence>
<evidence type="ECO:0000313" key="1">
    <source>
        <dbReference type="EMBL" id="CAE6837609.1"/>
    </source>
</evidence>
<evidence type="ECO:0000313" key="2">
    <source>
        <dbReference type="Proteomes" id="UP000672526"/>
    </source>
</evidence>
<proteinExistence type="predicted"/>
<accession>A0ABN7MY45</accession>